<dbReference type="OrthoDB" id="9796533at2"/>
<dbReference type="GO" id="GO:0042732">
    <property type="term" value="P:D-xylose metabolic process"/>
    <property type="evidence" value="ECO:0007669"/>
    <property type="project" value="UniProtKB-KW"/>
</dbReference>
<dbReference type="AlphaFoldDB" id="A0A514LMT2"/>
<keyword evidence="3" id="KW-0859">Xylose metabolism</keyword>
<dbReference type="PROSITE" id="PS01125">
    <property type="entry name" value="ROK"/>
    <property type="match status" value="1"/>
</dbReference>
<dbReference type="CDD" id="cd24077">
    <property type="entry name" value="ASKHA_ATPase_ROK_SaXylR-like"/>
    <property type="match status" value="1"/>
</dbReference>
<comment type="similarity">
    <text evidence="2">Belongs to the ROK (NagC/XylR) family.</text>
</comment>
<dbReference type="SUPFAM" id="SSF46785">
    <property type="entry name" value="Winged helix' DNA-binding domain"/>
    <property type="match status" value="1"/>
</dbReference>
<dbReference type="InterPro" id="IPR036388">
    <property type="entry name" value="WH-like_DNA-bd_sf"/>
</dbReference>
<name>A0A514LMT2_9BACI</name>
<dbReference type="InterPro" id="IPR036390">
    <property type="entry name" value="WH_DNA-bd_sf"/>
</dbReference>
<proteinExistence type="inferred from homology"/>
<keyword evidence="3" id="KW-0119">Carbohydrate metabolism</keyword>
<dbReference type="EMBL" id="CP035485">
    <property type="protein sequence ID" value="QDI92875.1"/>
    <property type="molecule type" value="Genomic_DNA"/>
</dbReference>
<evidence type="ECO:0000313" key="5">
    <source>
        <dbReference type="Proteomes" id="UP000319756"/>
    </source>
</evidence>
<sequence>MVTGDGTYIKRINRSLILQKIIEYGMISRADLSKITGLNKATISVQVADLLDEELIYETTQEHHSIGRKPIMLSLNQRVGYVLGIDLDYKTITYTLSDLLGNPVLSDTLELTTPDYEVILEFLKAHIKKYQADCTDSRYGLVGVVIGIHGTVSNDETINFVPQHQWHNKTLKTDLEKGVDVNIHIENNANLCAFAERVFNHHDSDHLLCVTMYSGIGLGIIMDGDLIKGVNGYAGEMGHMIIFPDGNPCKCGNKGCWELYASETSLFTSLNKKGHPGITYDQLERFIYEHDSVVCEEMDHFINHLSVGLNNIINLYNPETIVLNSDVLQIYPEAVEAIENNLHSNVSQYHRLEISTFGKKATVMGACALAAKRFLGVPEITLELASERDILNTQ</sequence>
<accession>A0A514LMT2</accession>
<dbReference type="InterPro" id="IPR043129">
    <property type="entry name" value="ATPase_NBD"/>
</dbReference>
<dbReference type="Pfam" id="PF00480">
    <property type="entry name" value="ROK"/>
    <property type="match status" value="1"/>
</dbReference>
<evidence type="ECO:0000313" key="4">
    <source>
        <dbReference type="EMBL" id="QDI92875.1"/>
    </source>
</evidence>
<dbReference type="InterPro" id="IPR000600">
    <property type="entry name" value="ROK"/>
</dbReference>
<evidence type="ECO:0000256" key="2">
    <source>
        <dbReference type="ARBA" id="ARBA00006479"/>
    </source>
</evidence>
<comment type="function">
    <text evidence="1">Transcriptional repressor of xylose-utilizing enzymes.</text>
</comment>
<keyword evidence="5" id="KW-1185">Reference proteome</keyword>
<dbReference type="Proteomes" id="UP000319756">
    <property type="component" value="Chromosome"/>
</dbReference>
<dbReference type="Gene3D" id="3.30.420.40">
    <property type="match status" value="2"/>
</dbReference>
<dbReference type="RefSeq" id="WP_142091370.1">
    <property type="nucleotide sequence ID" value="NZ_CP035485.1"/>
</dbReference>
<organism evidence="4 5">
    <name type="scientific">Salicibibacter halophilus</name>
    <dbReference type="NCBI Taxonomy" id="2502791"/>
    <lineage>
        <taxon>Bacteria</taxon>
        <taxon>Bacillati</taxon>
        <taxon>Bacillota</taxon>
        <taxon>Bacilli</taxon>
        <taxon>Bacillales</taxon>
        <taxon>Bacillaceae</taxon>
        <taxon>Salicibibacter</taxon>
    </lineage>
</organism>
<protein>
    <submittedName>
        <fullName evidence="4">ROK family protein</fullName>
    </submittedName>
</protein>
<dbReference type="PANTHER" id="PTHR18964:SF149">
    <property type="entry name" value="BIFUNCTIONAL UDP-N-ACETYLGLUCOSAMINE 2-EPIMERASE_N-ACETYLMANNOSAMINE KINASE"/>
    <property type="match status" value="1"/>
</dbReference>
<dbReference type="SUPFAM" id="SSF53067">
    <property type="entry name" value="Actin-like ATPase domain"/>
    <property type="match status" value="1"/>
</dbReference>
<gene>
    <name evidence="4" type="ORF">EPH95_18275</name>
</gene>
<dbReference type="PANTHER" id="PTHR18964">
    <property type="entry name" value="ROK (REPRESSOR, ORF, KINASE) FAMILY"/>
    <property type="match status" value="1"/>
</dbReference>
<dbReference type="KEGG" id="sale:EPH95_18275"/>
<reference evidence="5" key="1">
    <citation type="submission" date="2019-01" db="EMBL/GenBank/DDBJ databases">
        <title>Genomic analysis of Salicibibacter sp. NKC3-5.</title>
        <authorList>
            <person name="Oh Y.J."/>
        </authorList>
    </citation>
    <scope>NUCLEOTIDE SEQUENCE [LARGE SCALE GENOMIC DNA]</scope>
    <source>
        <strain evidence="5">NKC3-5</strain>
    </source>
</reference>
<evidence type="ECO:0000256" key="1">
    <source>
        <dbReference type="ARBA" id="ARBA00002486"/>
    </source>
</evidence>
<dbReference type="InterPro" id="IPR049874">
    <property type="entry name" value="ROK_cs"/>
</dbReference>
<evidence type="ECO:0000256" key="3">
    <source>
        <dbReference type="ARBA" id="ARBA00022629"/>
    </source>
</evidence>
<dbReference type="Gene3D" id="1.10.10.10">
    <property type="entry name" value="Winged helix-like DNA-binding domain superfamily/Winged helix DNA-binding domain"/>
    <property type="match status" value="1"/>
</dbReference>